<gene>
    <name evidence="1" type="ORF">FIESC28_07697</name>
</gene>
<evidence type="ECO:0000313" key="2">
    <source>
        <dbReference type="Proteomes" id="UP000253153"/>
    </source>
</evidence>
<protein>
    <recommendedName>
        <fullName evidence="3">Chlorophyllase</fullName>
    </recommendedName>
</protein>
<dbReference type="SUPFAM" id="SSF53474">
    <property type="entry name" value="alpha/beta-Hydrolases"/>
    <property type="match status" value="1"/>
</dbReference>
<dbReference type="Proteomes" id="UP000253153">
    <property type="component" value="Unassembled WGS sequence"/>
</dbReference>
<reference evidence="1 2" key="1">
    <citation type="submission" date="2018-06" db="EMBL/GenBank/DDBJ databases">
        <title>Fusarium incarnatum-equiseti species complex species 28.</title>
        <authorList>
            <person name="Gardiner D.M."/>
        </authorList>
    </citation>
    <scope>NUCLEOTIDE SEQUENCE [LARGE SCALE GENOMIC DNA]</scope>
    <source>
        <strain evidence="1 2">FIESC_28</strain>
    </source>
</reference>
<dbReference type="GeneID" id="41997133"/>
<keyword evidence="2" id="KW-1185">Reference proteome</keyword>
<evidence type="ECO:0000313" key="1">
    <source>
        <dbReference type="EMBL" id="RBR14461.1"/>
    </source>
</evidence>
<evidence type="ECO:0008006" key="3">
    <source>
        <dbReference type="Google" id="ProtNLM"/>
    </source>
</evidence>
<name>A0A366RBD9_9HYPO</name>
<dbReference type="RefSeq" id="XP_031014096.1">
    <property type="nucleotide sequence ID" value="XM_031161837.1"/>
</dbReference>
<proteinExistence type="predicted"/>
<comment type="caution">
    <text evidence="1">The sequence shown here is derived from an EMBL/GenBank/DDBJ whole genome shotgun (WGS) entry which is preliminary data.</text>
</comment>
<dbReference type="EMBL" id="QKXC01000167">
    <property type="protein sequence ID" value="RBR14461.1"/>
    <property type="molecule type" value="Genomic_DNA"/>
</dbReference>
<dbReference type="AlphaFoldDB" id="A0A366RBD9"/>
<accession>A0A366RBD9</accession>
<dbReference type="OrthoDB" id="2363873at2759"/>
<dbReference type="InterPro" id="IPR029058">
    <property type="entry name" value="AB_hydrolase_fold"/>
</dbReference>
<organism evidence="1 2">
    <name type="scientific">Fusarium coffeatum</name>
    <dbReference type="NCBI Taxonomy" id="231269"/>
    <lineage>
        <taxon>Eukaryota</taxon>
        <taxon>Fungi</taxon>
        <taxon>Dikarya</taxon>
        <taxon>Ascomycota</taxon>
        <taxon>Pezizomycotina</taxon>
        <taxon>Sordariomycetes</taxon>
        <taxon>Hypocreomycetidae</taxon>
        <taxon>Hypocreales</taxon>
        <taxon>Nectriaceae</taxon>
        <taxon>Fusarium</taxon>
        <taxon>Fusarium incarnatum-equiseti species complex</taxon>
    </lineage>
</organism>
<dbReference type="Gene3D" id="3.40.50.1820">
    <property type="entry name" value="alpha/beta hydrolase"/>
    <property type="match status" value="1"/>
</dbReference>
<sequence length="324" mass="35362">MEFPNTPFLGGAADIPVNSSSPIMSYSPMTLQAEGRRVPLDIKITAPATGSNLPIILLSHGHGPSNYLSSLKGYGPIVDWWAGHGFVVIQPTHLSSRQMGYQLDAENVRELFMDQRVKDMHRILDNLDNIEETVPFIKGRLDKDKIAVAAHSLGSLTANILMGAVNTDPRDNEKMDLYSPRIKAGFIMGAIGNGTTDMSEAGAKMMPFYNIDFSNMKTPCLVAWGDSDVSPHLTTRGADWHADPYNEAPGPKASYAIKGGKHGFGGVSGWDALECQDESAERLATVQRVSWAFLMSQLYPGDDSWEKAKKAIGQHAEIGKIEEK</sequence>